<sequence>DFTGGSILEIEYIEERPSNQEIKETISNFRVSF</sequence>
<gene>
    <name evidence="1" type="ORF">S03H2_68509</name>
</gene>
<proteinExistence type="predicted"/>
<comment type="caution">
    <text evidence="1">The sequence shown here is derived from an EMBL/GenBank/DDBJ whole genome shotgun (WGS) entry which is preliminary data.</text>
</comment>
<evidence type="ECO:0000313" key="1">
    <source>
        <dbReference type="EMBL" id="GAH84108.1"/>
    </source>
</evidence>
<accession>X1KQ29</accession>
<dbReference type="EMBL" id="BARU01045054">
    <property type="protein sequence ID" value="GAH84108.1"/>
    <property type="molecule type" value="Genomic_DNA"/>
</dbReference>
<name>X1KQ29_9ZZZZ</name>
<protein>
    <submittedName>
        <fullName evidence="1">Uncharacterized protein</fullName>
    </submittedName>
</protein>
<organism evidence="1">
    <name type="scientific">marine sediment metagenome</name>
    <dbReference type="NCBI Taxonomy" id="412755"/>
    <lineage>
        <taxon>unclassified sequences</taxon>
        <taxon>metagenomes</taxon>
        <taxon>ecological metagenomes</taxon>
    </lineage>
</organism>
<feature type="non-terminal residue" evidence="1">
    <location>
        <position position="1"/>
    </location>
</feature>
<reference evidence="1" key="1">
    <citation type="journal article" date="2014" name="Front. Microbiol.">
        <title>High frequency of phylogenetically diverse reductive dehalogenase-homologous genes in deep subseafloor sedimentary metagenomes.</title>
        <authorList>
            <person name="Kawai M."/>
            <person name="Futagami T."/>
            <person name="Toyoda A."/>
            <person name="Takaki Y."/>
            <person name="Nishi S."/>
            <person name="Hori S."/>
            <person name="Arai W."/>
            <person name="Tsubouchi T."/>
            <person name="Morono Y."/>
            <person name="Uchiyama I."/>
            <person name="Ito T."/>
            <person name="Fujiyama A."/>
            <person name="Inagaki F."/>
            <person name="Takami H."/>
        </authorList>
    </citation>
    <scope>NUCLEOTIDE SEQUENCE</scope>
    <source>
        <strain evidence="1">Expedition CK06-06</strain>
    </source>
</reference>
<dbReference type="AlphaFoldDB" id="X1KQ29"/>